<dbReference type="InterPro" id="IPR031359">
    <property type="entry name" value="NACHT_N"/>
</dbReference>
<feature type="domain" description="NWD NACHT-NTPase N-terminal" evidence="5">
    <location>
        <begin position="128"/>
        <end position="338"/>
    </location>
</feature>
<feature type="compositionally biased region" description="Acidic residues" evidence="4">
    <location>
        <begin position="1135"/>
        <end position="1148"/>
    </location>
</feature>
<dbReference type="PROSITE" id="PS50082">
    <property type="entry name" value="WD_REPEATS_2"/>
    <property type="match status" value="9"/>
</dbReference>
<feature type="domain" description="Nephrocystin 3-like N-terminal" evidence="6">
    <location>
        <begin position="445"/>
        <end position="584"/>
    </location>
</feature>
<feature type="region of interest" description="Disordered" evidence="4">
    <location>
        <begin position="1124"/>
        <end position="1150"/>
    </location>
</feature>
<reference evidence="7 8" key="1">
    <citation type="submission" date="2018-12" db="EMBL/GenBank/DDBJ databases">
        <title>Draft genome sequence of Xylaria grammica IHI A82.</title>
        <authorList>
            <person name="Buettner E."/>
            <person name="Kellner H."/>
        </authorList>
    </citation>
    <scope>NUCLEOTIDE SEQUENCE [LARGE SCALE GENOMIC DNA]</scope>
    <source>
        <strain evidence="7 8">IHI A82</strain>
    </source>
</reference>
<dbReference type="Pfam" id="PF00400">
    <property type="entry name" value="WD40"/>
    <property type="match status" value="8"/>
</dbReference>
<proteinExistence type="predicted"/>
<dbReference type="Pfam" id="PF17100">
    <property type="entry name" value="NACHT_N"/>
    <property type="match status" value="1"/>
</dbReference>
<evidence type="ECO:0000313" key="7">
    <source>
        <dbReference type="EMBL" id="RWA08839.1"/>
    </source>
</evidence>
<dbReference type="PANTHER" id="PTHR44129">
    <property type="entry name" value="WD REPEAT-CONTAINING PROTEIN POP1"/>
    <property type="match status" value="1"/>
</dbReference>
<feature type="repeat" description="WD" evidence="3">
    <location>
        <begin position="1047"/>
        <end position="1088"/>
    </location>
</feature>
<feature type="compositionally biased region" description="Basic and acidic residues" evidence="4">
    <location>
        <begin position="1124"/>
        <end position="1134"/>
    </location>
</feature>
<keyword evidence="8" id="KW-1185">Reference proteome</keyword>
<evidence type="ECO:0000313" key="8">
    <source>
        <dbReference type="Proteomes" id="UP000286045"/>
    </source>
</evidence>
<keyword evidence="2" id="KW-0677">Repeat</keyword>
<feature type="repeat" description="WD" evidence="3">
    <location>
        <begin position="1002"/>
        <end position="1043"/>
    </location>
</feature>
<dbReference type="InterPro" id="IPR001680">
    <property type="entry name" value="WD40_rpt"/>
</dbReference>
<feature type="compositionally biased region" description="Basic and acidic residues" evidence="4">
    <location>
        <begin position="972"/>
        <end position="981"/>
    </location>
</feature>
<feature type="repeat" description="WD" evidence="3">
    <location>
        <begin position="1471"/>
        <end position="1512"/>
    </location>
</feature>
<dbReference type="SUPFAM" id="SSF82171">
    <property type="entry name" value="DPP6 N-terminal domain-like"/>
    <property type="match status" value="1"/>
</dbReference>
<dbReference type="PROSITE" id="PS50294">
    <property type="entry name" value="WD_REPEATS_REGION"/>
    <property type="match status" value="6"/>
</dbReference>
<feature type="repeat" description="WD" evidence="3">
    <location>
        <begin position="1587"/>
        <end position="1621"/>
    </location>
</feature>
<dbReference type="InterPro" id="IPR056884">
    <property type="entry name" value="NPHP3-like_N"/>
</dbReference>
<dbReference type="PRINTS" id="PR00320">
    <property type="entry name" value="GPROTEINBRPT"/>
</dbReference>
<dbReference type="PROSITE" id="PS00678">
    <property type="entry name" value="WD_REPEATS_1"/>
    <property type="match status" value="5"/>
</dbReference>
<feature type="repeat" description="WD" evidence="3">
    <location>
        <begin position="1372"/>
        <end position="1407"/>
    </location>
</feature>
<dbReference type="InterPro" id="IPR036322">
    <property type="entry name" value="WD40_repeat_dom_sf"/>
</dbReference>
<dbReference type="InterPro" id="IPR019775">
    <property type="entry name" value="WD40_repeat_CS"/>
</dbReference>
<name>A0A439D333_9PEZI</name>
<dbReference type="Proteomes" id="UP000286045">
    <property type="component" value="Unassembled WGS sequence"/>
</dbReference>
<dbReference type="SUPFAM" id="SSF50978">
    <property type="entry name" value="WD40 repeat-like"/>
    <property type="match status" value="2"/>
</dbReference>
<feature type="repeat" description="WD" evidence="3">
    <location>
        <begin position="1320"/>
        <end position="1350"/>
    </location>
</feature>
<dbReference type="Gene3D" id="2.130.10.10">
    <property type="entry name" value="YVTN repeat-like/Quinoprotein amine dehydrogenase"/>
    <property type="match status" value="5"/>
</dbReference>
<organism evidence="7 8">
    <name type="scientific">Xylaria grammica</name>
    <dbReference type="NCBI Taxonomy" id="363999"/>
    <lineage>
        <taxon>Eukaryota</taxon>
        <taxon>Fungi</taxon>
        <taxon>Dikarya</taxon>
        <taxon>Ascomycota</taxon>
        <taxon>Pezizomycotina</taxon>
        <taxon>Sordariomycetes</taxon>
        <taxon>Xylariomycetidae</taxon>
        <taxon>Xylariales</taxon>
        <taxon>Xylariaceae</taxon>
        <taxon>Xylaria</taxon>
    </lineage>
</organism>
<feature type="region of interest" description="Disordered" evidence="4">
    <location>
        <begin position="968"/>
        <end position="991"/>
    </location>
</feature>
<feature type="repeat" description="WD" evidence="3">
    <location>
        <begin position="1428"/>
        <end position="1460"/>
    </location>
</feature>
<dbReference type="InterPro" id="IPR020472">
    <property type="entry name" value="WD40_PAC1"/>
</dbReference>
<dbReference type="Pfam" id="PF24883">
    <property type="entry name" value="NPHP3_N"/>
    <property type="match status" value="1"/>
</dbReference>
<evidence type="ECO:0000259" key="6">
    <source>
        <dbReference type="Pfam" id="PF24883"/>
    </source>
</evidence>
<feature type="repeat" description="WD" evidence="3">
    <location>
        <begin position="1279"/>
        <end position="1320"/>
    </location>
</feature>
<dbReference type="InterPro" id="IPR050349">
    <property type="entry name" value="WD_LIS1/nudF_dynein_reg"/>
</dbReference>
<dbReference type="STRING" id="363999.A0A439D333"/>
<sequence length="1778" mass="196242">MDDIIESAKSMTSAISKRLRKDRLPTEPGSGVTRVDSFPPPESPNQTLPKIPMGSSLNEDRDDSCSRGRSATPGSEPAPPLTLNKPEVAPESAEISSQVNLGTAKDPSTIKPTPIPAPPLGLEDHTSSLWNAAYVSLLEENPDLLRQYEGAISSYTMSYGQARRNSRHSSDIGSNFNLSINVDDQRRRALMDSCLDAFLRGPLQSIGSSIRSTDDTDHRLIHKMKGGAGDDDKYEAVRDTLRAAVRRSRHASLAWTASCLALESSLRPKFPHQATQLAATHLLAKMEWYIGLSKLSFQEDHQDTEKHSSEPTSGSLVKALIHLYKAILSYQISIVCHQLEEDESLIEKFDFQRFEGDIRTCEEVLMGLHGQELKDMLTQQIFGDNVSEPWMAELSAEVHTTHTEKSEEVSEDRTTDVELLKCLNVAAQANLEVEIDETASDLYNWARQTSEYKRFVSWSPEPSDRVLLLEGEDGTGKTKLLHAVVCGLLEGVDSSSPSKPEVAYFFCDGSRPPWDNALSAVKTLIYHVLKSQPSLRSHLALKFTTTDREEFNDPNDFYAMTTVLYSLILDENFKPTYFVVDGIEQLVVEGGVNSSRKLGCGMGGKSVDPSQEPGLGDFVTLISTTVQVSTEIRWLVSITKDKHETGLRLANGNVQLRLMVSPDLKDINEAVCRYAALKVEQVANQKRYNRHLREKVILKAQDVSKNFLWLNMAMDIIKASPTPWNALEILDELKNKAPDLTSMYAERNGGISQLKKRDREYCISALSVVAMAYRPLLDTELEVMINLPPEIDIAILIDKTLSQLLELYEEPTGRRVRFTHPSARDFVRKEAVISGENSKITKLCLDNLLKNFGCHRYGASVDNREDKLQGEVDYPLVFWTRHLSETKDGDVEIMAMAMHIFQDHLLQWSAALESRNLLSDALSVLTKLILALSAKPPAPGDTDAKTFHQAIIDANKFLKAQQLWKSTSSSLDGDRDSEANRRNTAASTLESHGTPFADSLYTIDHPDYLRGCAFSPDRRLVVTASDDKRVRLWDVETGKLQHVLEGFSGYVYSVVISNSGPDGHALLASSESDAIQIWNLRTGRRVKVLRAADAYKTENGLEKAQDRVQGNDENAEQLMNIREAGKEQDDKQVEEPEEQDILADESIGDDAPKDFNVMDISITRDGRRLAAATGDGIITWDIPSYKPTHWRDREGLGGPTHRVEFSQDGTRLASSAGPEITIWDTATHKPIRRLPERRPLRLGEASGRPVAVEGHNTLIDGIPENNIDIEARIEGPNKSVGHSESIDGLSFSQDGTFLATGSDDGTARIWSVEEGTTLAVLEHESYVNTVCFSADGTYLATGSSDRTIGISKRQASGSWGYSTAPRKPDQYLVGHNSVILSVTFSPGGGLLASTATNGELRIWDIQTDIANEATGEAAHPEVKNGGILEGHKQRVACVTISPCGNTIASASIDGTICLWDGRTGIWKHTIKEAHDGRITALVFSPDGKLLVSAATDSTAFVWDVSDGAVRLRCPLKGHSDWIRTLAVAICRDSENDAVNTLNQRDTIPPNRVLVATGSDDRTVRVWEIPPVEVEVVNTEEAVPVRTFLGHTDWIYSVAFSPDGNQLGSAGDDSHVMIWDLKQPGDKSKPDKDLMRSLLGSRIRGLVFSANGERVLSIDTSGSVMVWSHKVTGEGCYLVKDGPSSTLMRINKNYPDVLLNEFGVWPFKLGDVLEKATTGILQLSPRDGPPPWAPVGISEDGRWITWNNRKMIFLPGEFRPTLDPPSCYVQGHSVVIGSQ</sequence>
<dbReference type="InterPro" id="IPR015943">
    <property type="entry name" value="WD40/YVTN_repeat-like_dom_sf"/>
</dbReference>
<comment type="caution">
    <text evidence="7">The sequence shown here is derived from an EMBL/GenBank/DDBJ whole genome shotgun (WGS) entry which is preliminary data.</text>
</comment>
<evidence type="ECO:0000256" key="4">
    <source>
        <dbReference type="SAM" id="MobiDB-lite"/>
    </source>
</evidence>
<evidence type="ECO:0000256" key="2">
    <source>
        <dbReference type="ARBA" id="ARBA00022737"/>
    </source>
</evidence>
<feature type="compositionally biased region" description="Polar residues" evidence="4">
    <location>
        <begin position="982"/>
        <end position="991"/>
    </location>
</feature>
<evidence type="ECO:0000259" key="5">
    <source>
        <dbReference type="Pfam" id="PF17100"/>
    </source>
</evidence>
<evidence type="ECO:0008006" key="9">
    <source>
        <dbReference type="Google" id="ProtNLM"/>
    </source>
</evidence>
<evidence type="ECO:0000256" key="1">
    <source>
        <dbReference type="ARBA" id="ARBA00022574"/>
    </source>
</evidence>
<dbReference type="EMBL" id="RYZI01000182">
    <property type="protein sequence ID" value="RWA08839.1"/>
    <property type="molecule type" value="Genomic_DNA"/>
</dbReference>
<accession>A0A439D333</accession>
<feature type="repeat" description="WD" evidence="3">
    <location>
        <begin position="1549"/>
        <end position="1568"/>
    </location>
</feature>
<dbReference type="SMART" id="SM00320">
    <property type="entry name" value="WD40"/>
    <property type="match status" value="12"/>
</dbReference>
<keyword evidence="1 3" id="KW-0853">WD repeat</keyword>
<feature type="region of interest" description="Disordered" evidence="4">
    <location>
        <begin position="1"/>
        <end position="111"/>
    </location>
</feature>
<gene>
    <name evidence="7" type="ORF">EKO27_g6278</name>
</gene>
<protein>
    <recommendedName>
        <fullName evidence="9">NACHT domain-containing protein</fullName>
    </recommendedName>
</protein>
<evidence type="ECO:0000256" key="3">
    <source>
        <dbReference type="PROSITE-ProRule" id="PRU00221"/>
    </source>
</evidence>
<dbReference type="CDD" id="cd00200">
    <property type="entry name" value="WD40"/>
    <property type="match status" value="2"/>
</dbReference>